<proteinExistence type="predicted"/>
<sequence>MEKFKLKLISTPFTSREYYTNIKKALVAGFFMQAAHVESSNEYATMKDNQVVYLHPSTTLKQKPEWVVYNEFVLTSKNYIRTVTAIKPEWLVILAPQYFDMSNFPQCSAKRILSQITHKISVAKKYSENQ</sequence>
<dbReference type="InterPro" id="IPR011709">
    <property type="entry name" value="DEAD-box_helicase_OB_fold"/>
</dbReference>
<reference evidence="2" key="1">
    <citation type="submission" date="2018-11" db="EMBL/GenBank/DDBJ databases">
        <title>Myxobolus squamalis genome and transcriptome.</title>
        <authorList>
            <person name="Yahalomi D."/>
            <person name="Atkinson S.D."/>
            <person name="Neuhof M."/>
            <person name="Chang E.S."/>
            <person name="Philippe H."/>
            <person name="Cartwright P."/>
            <person name="Bartholomew J.L."/>
            <person name="Huchon D."/>
        </authorList>
    </citation>
    <scope>NUCLEOTIDE SEQUENCE</scope>
    <source>
        <strain evidence="2">71B08</strain>
        <tissue evidence="2">Whole</tissue>
    </source>
</reference>
<dbReference type="AlphaFoldDB" id="A0A6B2G609"/>
<keyword evidence="2" id="KW-0067">ATP-binding</keyword>
<keyword evidence="2" id="KW-0378">Hydrolase</keyword>
<dbReference type="GO" id="GO:0004386">
    <property type="term" value="F:helicase activity"/>
    <property type="evidence" value="ECO:0007669"/>
    <property type="project" value="UniProtKB-KW"/>
</dbReference>
<dbReference type="Pfam" id="PF07717">
    <property type="entry name" value="OB_NTP_bind"/>
    <property type="match status" value="1"/>
</dbReference>
<keyword evidence="2" id="KW-0347">Helicase</keyword>
<evidence type="ECO:0000313" key="2">
    <source>
        <dbReference type="EMBL" id="NDJ96711.1"/>
    </source>
</evidence>
<protein>
    <submittedName>
        <fullName evidence="2">Pre-mRNA-splicing factor ATP-dependent RNA helicase DHX15 (Trinotate prediction)</fullName>
    </submittedName>
</protein>
<accession>A0A6B2G609</accession>
<evidence type="ECO:0000259" key="1">
    <source>
        <dbReference type="Pfam" id="PF07717"/>
    </source>
</evidence>
<feature type="domain" description="DEAD-box helicase OB fold" evidence="1">
    <location>
        <begin position="22"/>
        <end position="98"/>
    </location>
</feature>
<dbReference type="EMBL" id="GHBR01001486">
    <property type="protein sequence ID" value="NDJ96711.1"/>
    <property type="molecule type" value="Transcribed_RNA"/>
</dbReference>
<organism evidence="2">
    <name type="scientific">Myxobolus squamalis</name>
    <name type="common">Myxosporean</name>
    <dbReference type="NCBI Taxonomy" id="59785"/>
    <lineage>
        <taxon>Eukaryota</taxon>
        <taxon>Metazoa</taxon>
        <taxon>Cnidaria</taxon>
        <taxon>Myxozoa</taxon>
        <taxon>Myxosporea</taxon>
        <taxon>Bivalvulida</taxon>
        <taxon>Platysporina</taxon>
        <taxon>Myxobolidae</taxon>
        <taxon>Myxobolus</taxon>
    </lineage>
</organism>
<keyword evidence="2" id="KW-0547">Nucleotide-binding</keyword>
<name>A0A6B2G609_MYXSQ</name>